<dbReference type="InterPro" id="IPR014729">
    <property type="entry name" value="Rossmann-like_a/b/a_fold"/>
</dbReference>
<protein>
    <submittedName>
        <fullName evidence="4">Adenylyltransferase/cytidyltransferase family protein</fullName>
    </submittedName>
</protein>
<evidence type="ECO:0000256" key="1">
    <source>
        <dbReference type="ARBA" id="ARBA00022679"/>
    </source>
</evidence>
<comment type="caution">
    <text evidence="4">The sequence shown here is derived from an EMBL/GenBank/DDBJ whole genome shotgun (WGS) entry which is preliminary data.</text>
</comment>
<dbReference type="InterPro" id="IPR004821">
    <property type="entry name" value="Cyt_trans-like"/>
</dbReference>
<dbReference type="PANTHER" id="PTHR43793:SF1">
    <property type="entry name" value="FAD SYNTHASE"/>
    <property type="match status" value="1"/>
</dbReference>
<dbReference type="GO" id="GO:0016779">
    <property type="term" value="F:nucleotidyltransferase activity"/>
    <property type="evidence" value="ECO:0007669"/>
    <property type="project" value="UniProtKB-KW"/>
</dbReference>
<evidence type="ECO:0000259" key="3">
    <source>
        <dbReference type="Pfam" id="PF01467"/>
    </source>
</evidence>
<dbReference type="NCBIfam" id="TIGR00125">
    <property type="entry name" value="cyt_tran_rel"/>
    <property type="match status" value="1"/>
</dbReference>
<dbReference type="Proteomes" id="UP000652763">
    <property type="component" value="Unassembled WGS sequence"/>
</dbReference>
<accession>A0ABR8YFU5</accession>
<feature type="domain" description="Cytidyltransferase-like" evidence="3">
    <location>
        <begin position="8"/>
        <end position="130"/>
    </location>
</feature>
<keyword evidence="5" id="KW-1185">Reference proteome</keyword>
<organism evidence="4 5">
    <name type="scientific">Arthrobacter pullicola</name>
    <dbReference type="NCBI Taxonomy" id="2762224"/>
    <lineage>
        <taxon>Bacteria</taxon>
        <taxon>Bacillati</taxon>
        <taxon>Actinomycetota</taxon>
        <taxon>Actinomycetes</taxon>
        <taxon>Micrococcales</taxon>
        <taxon>Micrococcaceae</taxon>
        <taxon>Arthrobacter</taxon>
    </lineage>
</organism>
<reference evidence="4 5" key="1">
    <citation type="submission" date="2020-08" db="EMBL/GenBank/DDBJ databases">
        <title>A Genomic Blueprint of the Chicken Gut Microbiome.</title>
        <authorList>
            <person name="Gilroy R."/>
            <person name="Ravi A."/>
            <person name="Getino M."/>
            <person name="Pursley I."/>
            <person name="Horton D.L."/>
            <person name="Alikhan N.-F."/>
            <person name="Baker D."/>
            <person name="Gharbi K."/>
            <person name="Hall N."/>
            <person name="Watson M."/>
            <person name="Adriaenssens E.M."/>
            <person name="Foster-Nyarko E."/>
            <person name="Jarju S."/>
            <person name="Secka A."/>
            <person name="Antonio M."/>
            <person name="Oren A."/>
            <person name="Chaudhuri R."/>
            <person name="La Ragione R.M."/>
            <person name="Hildebrand F."/>
            <person name="Pallen M.J."/>
        </authorList>
    </citation>
    <scope>NUCLEOTIDE SEQUENCE [LARGE SCALE GENOMIC DNA]</scope>
    <source>
        <strain evidence="4 5">Sa2BUA2</strain>
    </source>
</reference>
<gene>
    <name evidence="4" type="ORF">H9638_04560</name>
</gene>
<evidence type="ECO:0000313" key="5">
    <source>
        <dbReference type="Proteomes" id="UP000652763"/>
    </source>
</evidence>
<dbReference type="RefSeq" id="WP_191746025.1">
    <property type="nucleotide sequence ID" value="NZ_JACSQC010000002.1"/>
</dbReference>
<dbReference type="Gene3D" id="3.40.50.620">
    <property type="entry name" value="HUPs"/>
    <property type="match status" value="1"/>
</dbReference>
<dbReference type="SUPFAM" id="SSF52374">
    <property type="entry name" value="Nucleotidylyl transferase"/>
    <property type="match status" value="1"/>
</dbReference>
<evidence type="ECO:0000313" key="4">
    <source>
        <dbReference type="EMBL" id="MBD8043080.1"/>
    </source>
</evidence>
<name>A0ABR8YFU5_9MICC</name>
<dbReference type="PANTHER" id="PTHR43793">
    <property type="entry name" value="FAD SYNTHASE"/>
    <property type="match status" value="1"/>
</dbReference>
<proteinExistence type="predicted"/>
<evidence type="ECO:0000256" key="2">
    <source>
        <dbReference type="ARBA" id="ARBA00022695"/>
    </source>
</evidence>
<dbReference type="EMBL" id="JACSQC010000002">
    <property type="protein sequence ID" value="MBD8043080.1"/>
    <property type="molecule type" value="Genomic_DNA"/>
</dbReference>
<keyword evidence="2 4" id="KW-0548">Nucleotidyltransferase</keyword>
<sequence>MAVRIGYASGVYDLFHIGHLNLLRHARSRCDYLIAGVASPGMSERLKGTTPVVPLAERLEIVRSIRFVDDVVVDEHINKAETWAEVGFNVFFKGDDWRGTGKGDRLERDMARIKVEVVYLPYTATTSSSVLRKALTLLDGGRGGNAVRNA</sequence>
<dbReference type="InterPro" id="IPR050385">
    <property type="entry name" value="Archaeal_FAD_synthase"/>
</dbReference>
<keyword evidence="1" id="KW-0808">Transferase</keyword>
<dbReference type="Pfam" id="PF01467">
    <property type="entry name" value="CTP_transf_like"/>
    <property type="match status" value="1"/>
</dbReference>